<dbReference type="Proteomes" id="UP000477722">
    <property type="component" value="Unassembled WGS sequence"/>
</dbReference>
<feature type="transmembrane region" description="Helical" evidence="1">
    <location>
        <begin position="102"/>
        <end position="121"/>
    </location>
</feature>
<proteinExistence type="predicted"/>
<organism evidence="2 3">
    <name type="scientific">Streptomyces boncukensis</name>
    <dbReference type="NCBI Taxonomy" id="2711219"/>
    <lineage>
        <taxon>Bacteria</taxon>
        <taxon>Bacillati</taxon>
        <taxon>Actinomycetota</taxon>
        <taxon>Actinomycetes</taxon>
        <taxon>Kitasatosporales</taxon>
        <taxon>Streptomycetaceae</taxon>
        <taxon>Streptomyces</taxon>
    </lineage>
</organism>
<feature type="transmembrane region" description="Helical" evidence="1">
    <location>
        <begin position="37"/>
        <end position="57"/>
    </location>
</feature>
<comment type="caution">
    <text evidence="2">The sequence shown here is derived from an EMBL/GenBank/DDBJ whole genome shotgun (WGS) entry which is preliminary data.</text>
</comment>
<keyword evidence="1" id="KW-0812">Transmembrane</keyword>
<accession>A0A6G4WS96</accession>
<protein>
    <recommendedName>
        <fullName evidence="4">ATP synthase protein I</fullName>
    </recommendedName>
</protein>
<dbReference type="EMBL" id="JAAKZZ010000018">
    <property type="protein sequence ID" value="NGO67424.1"/>
    <property type="molecule type" value="Genomic_DNA"/>
</dbReference>
<reference evidence="2 3" key="1">
    <citation type="submission" date="2020-02" db="EMBL/GenBank/DDBJ databases">
        <title>Whole-genome analyses of novel actinobacteria.</title>
        <authorList>
            <person name="Sahin N."/>
            <person name="Tatar D."/>
        </authorList>
    </citation>
    <scope>NUCLEOTIDE SEQUENCE [LARGE SCALE GENOMIC DNA]</scope>
    <source>
        <strain evidence="2 3">SB3404</strain>
    </source>
</reference>
<evidence type="ECO:0000313" key="3">
    <source>
        <dbReference type="Proteomes" id="UP000477722"/>
    </source>
</evidence>
<feature type="transmembrane region" description="Helical" evidence="1">
    <location>
        <begin position="69"/>
        <end position="90"/>
    </location>
</feature>
<keyword evidence="3" id="KW-1185">Reference proteome</keyword>
<keyword evidence="1" id="KW-1133">Transmembrane helix</keyword>
<evidence type="ECO:0008006" key="4">
    <source>
        <dbReference type="Google" id="ProtNLM"/>
    </source>
</evidence>
<sequence length="147" mass="15186">MQSNDARMLSHCAVPTAAAGMVAAATSGVFAGGKGAIGAAAGALVVILFMGMGLFVLQRTARSLPHLFQAMGLLLYLVQILLLFVVLVVFRDTTLFDTDTFAFTLLGATVVWVVAQGRAYLKAKIMYVEPESAAGGDAKAATSGANS</sequence>
<gene>
    <name evidence="2" type="ORF">G5C65_03450</name>
</gene>
<dbReference type="AlphaFoldDB" id="A0A6G4WS96"/>
<evidence type="ECO:0000313" key="2">
    <source>
        <dbReference type="EMBL" id="NGO67424.1"/>
    </source>
</evidence>
<feature type="transmembrane region" description="Helical" evidence="1">
    <location>
        <begin position="12"/>
        <end position="31"/>
    </location>
</feature>
<dbReference type="RefSeq" id="WP_165297081.1">
    <property type="nucleotide sequence ID" value="NZ_JAAKZZ010000018.1"/>
</dbReference>
<keyword evidence="1" id="KW-0472">Membrane</keyword>
<evidence type="ECO:0000256" key="1">
    <source>
        <dbReference type="SAM" id="Phobius"/>
    </source>
</evidence>
<name>A0A6G4WS96_9ACTN</name>